<keyword evidence="2" id="KW-1185">Reference proteome</keyword>
<dbReference type="GO" id="GO:0006310">
    <property type="term" value="P:DNA recombination"/>
    <property type="evidence" value="ECO:0007669"/>
    <property type="project" value="InterPro"/>
</dbReference>
<dbReference type="Gene3D" id="1.10.443.10">
    <property type="entry name" value="Intergrase catalytic core"/>
    <property type="match status" value="1"/>
</dbReference>
<proteinExistence type="predicted"/>
<dbReference type="eggNOG" id="COG4688">
    <property type="taxonomic scope" value="Bacteria"/>
</dbReference>
<gene>
    <name evidence="1" type="ordered locus">Rmet_0324</name>
</gene>
<dbReference type="EMBL" id="CP000352">
    <property type="protein sequence ID" value="ABF07210.1"/>
    <property type="molecule type" value="Genomic_DNA"/>
</dbReference>
<dbReference type="KEGG" id="rme:Rmet_0324"/>
<evidence type="ECO:0000313" key="1">
    <source>
        <dbReference type="EMBL" id="ABF07210.1"/>
    </source>
</evidence>
<reference evidence="2" key="1">
    <citation type="journal article" date="2010" name="PLoS ONE">
        <title>The complete genome sequence of Cupriavidus metallidurans strain CH34, a master survivalist in harsh and anthropogenic environments.</title>
        <authorList>
            <person name="Janssen P.J."/>
            <person name="Van Houdt R."/>
            <person name="Moors H."/>
            <person name="Monsieurs P."/>
            <person name="Morin N."/>
            <person name="Michaux A."/>
            <person name="Benotmane M.A."/>
            <person name="Leys N."/>
            <person name="Vallaeys T."/>
            <person name="Lapidus A."/>
            <person name="Monchy S."/>
            <person name="Medigue C."/>
            <person name="Taghavi S."/>
            <person name="McCorkle S."/>
            <person name="Dunn J."/>
            <person name="van der Lelie D."/>
            <person name="Mergeay M."/>
        </authorList>
    </citation>
    <scope>NUCLEOTIDE SEQUENCE [LARGE SCALE GENOMIC DNA]</scope>
    <source>
        <strain evidence="2">ATCC 43123 / DSM 2839 / NBRC 102507 / CH34</strain>
    </source>
</reference>
<protein>
    <submittedName>
        <fullName evidence="1">Integrase</fullName>
    </submittedName>
</protein>
<organism evidence="1 2">
    <name type="scientific">Cupriavidus metallidurans (strain ATCC 43123 / DSM 2839 / NBRC 102507 / CH34)</name>
    <name type="common">Ralstonia metallidurans</name>
    <dbReference type="NCBI Taxonomy" id="266264"/>
    <lineage>
        <taxon>Bacteria</taxon>
        <taxon>Pseudomonadati</taxon>
        <taxon>Pseudomonadota</taxon>
        <taxon>Betaproteobacteria</taxon>
        <taxon>Burkholderiales</taxon>
        <taxon>Burkholderiaceae</taxon>
        <taxon>Cupriavidus</taxon>
    </lineage>
</organism>
<dbReference type="GO" id="GO:0015074">
    <property type="term" value="P:DNA integration"/>
    <property type="evidence" value="ECO:0007669"/>
    <property type="project" value="InterPro"/>
</dbReference>
<dbReference type="Proteomes" id="UP000002429">
    <property type="component" value="Chromosome"/>
</dbReference>
<dbReference type="GO" id="GO:0003677">
    <property type="term" value="F:DNA binding"/>
    <property type="evidence" value="ECO:0007669"/>
    <property type="project" value="InterPro"/>
</dbReference>
<evidence type="ECO:0000313" key="2">
    <source>
        <dbReference type="Proteomes" id="UP000002429"/>
    </source>
</evidence>
<dbReference type="RefSeq" id="WP_011515204.1">
    <property type="nucleotide sequence ID" value="NC_007973.1"/>
</dbReference>
<name>Q1LRL6_CUPMC</name>
<dbReference type="STRING" id="266264.Rmet_0324"/>
<sequence>MAAVGRLEAPAGDDWIENGRQLIGKAKALMPFGDVEWDAPVWDVSAAYEHRTRGYKANARGLRLPFTQHRQAGKGVGDPLPEGFADVVKALVCMRHQRRGQSMASHSVFIRAARYICDAIRGTGHQLGELRKDDLDRAATVLLRRERETSAYKVLGHMEEFADMVDGYRLSRMRLDWRCRRKARPRSLTPDRIGDPSTEVSDRLPTEEAIRALGWLYQTIPRAERPDDGRAADRTLILIATIMACTGLRVGEMLTLPVNPISIAKDGSRNLRYARLKGRADDVMVEWHSKPLLSETVELVEAAVAELREATAGPRQVALKASRCGSLMPRSALPPVLFTSDLRAVLGLNSWKLAQFLRARAIPFEIVDRRLRVNRDALCRGIEKDHWFGPVIPGPPSQGLKLHQALCVVYANQFHRGTRTTLTYAARPVSDQNVQDFLAGRPAIPSAFERYGLVGEDGLVLRVRSHGLRHFLNHLLDEGGAPDLVQTKWFGRQHEADTRAYQHLTAAQRAAQVVKEVLEGKLAGGIVEVAKSLPLEVAKTFLAARIQAVHDVGPGLCVHDFQMSPCERHLQCTAKCEDYLWIKGEEARAHELKRQAAVAYISLRTVTARARSRSLMQSDWYRHIATRYGQLMEQLATIGFHQADLVRYVEGCGDADKDSREREDERA</sequence>
<dbReference type="InterPro" id="IPR013762">
    <property type="entry name" value="Integrase-like_cat_sf"/>
</dbReference>
<dbReference type="HOGENOM" id="CLU_023352_0_0_4"/>
<dbReference type="AlphaFoldDB" id="Q1LRL6"/>
<accession>Q1LRL6</accession>